<organism evidence="1 2">
    <name type="scientific">Aristaeella lactis</name>
    <dbReference type="NCBI Taxonomy" id="3046383"/>
    <lineage>
        <taxon>Bacteria</taxon>
        <taxon>Bacillati</taxon>
        <taxon>Bacillota</taxon>
        <taxon>Clostridia</taxon>
        <taxon>Eubacteriales</taxon>
        <taxon>Aristaeellaceae</taxon>
        <taxon>Aristaeella</taxon>
    </lineage>
</organism>
<name>A0AC61PLX7_9FIRM</name>
<protein>
    <submittedName>
        <fullName evidence="1">ABC-type nitrate/sulfonate/bicarbonate transport system, substrate-binding protein</fullName>
    </submittedName>
</protein>
<keyword evidence="2" id="KW-1185">Reference proteome</keyword>
<evidence type="ECO:0000313" key="2">
    <source>
        <dbReference type="Proteomes" id="UP000192328"/>
    </source>
</evidence>
<comment type="caution">
    <text evidence="1">The sequence shown here is derived from an EMBL/GenBank/DDBJ whole genome shotgun (WGS) entry which is preliminary data.</text>
</comment>
<reference evidence="1" key="1">
    <citation type="submission" date="2017-04" db="EMBL/GenBank/DDBJ databases">
        <authorList>
            <person name="Varghese N."/>
            <person name="Submissions S."/>
        </authorList>
    </citation>
    <scope>NUCLEOTIDE SEQUENCE</scope>
    <source>
        <strain evidence="1">WTE2008</strain>
    </source>
</reference>
<sequence length="308" mass="31642">MKKILTMMMALVLALGLCVFAAAEGADISGLTVTTPGGAPALALAVMAAENPGQYTTIAADTIAAAFAGKEADFIIAPLNAGAKLYKAGKSSYKLAAVVSWGNLFIAAQKEDLKAEDLNGANLTLFGENTINASVVLYALKENGIEPAEVTYLAGASDTQSLLLSDAEAMVVTAEPALTAAKMKNDKISAVSVNELLKQASGMEGYTQAALFVKAETAESNPDAVAEFLKQAEESCGKCTTDVAAVAEAAAALEILPNAKVAAAAIPGCAIRFVSAKDAKEQVEKTAQIDLSQFGGEVPADDFYYGAE</sequence>
<dbReference type="EMBL" id="FWXZ01000003">
    <property type="protein sequence ID" value="SMC65745.1"/>
    <property type="molecule type" value="Genomic_DNA"/>
</dbReference>
<proteinExistence type="predicted"/>
<accession>A0AC61PLX7</accession>
<evidence type="ECO:0000313" key="1">
    <source>
        <dbReference type="EMBL" id="SMC65745.1"/>
    </source>
</evidence>
<gene>
    <name evidence="1" type="ORF">SAMN06297397_1811</name>
</gene>
<dbReference type="Proteomes" id="UP000192328">
    <property type="component" value="Unassembled WGS sequence"/>
</dbReference>